<accession>A0A2H5BNK2</accession>
<feature type="transmembrane region" description="Helical" evidence="1">
    <location>
        <begin position="6"/>
        <end position="24"/>
    </location>
</feature>
<reference evidence="3" key="1">
    <citation type="submission" date="2017-11" db="EMBL/GenBank/DDBJ databases">
        <title>Complete Genome of Klebsiella pneumoniae Myophage Menlow.</title>
        <authorList>
            <person name="Newkirk H.N."/>
            <person name="Lessor L."/>
            <person name="Liu M."/>
        </authorList>
    </citation>
    <scope>NUCLEOTIDE SEQUENCE [LARGE SCALE GENOMIC DNA]</scope>
</reference>
<keyword evidence="1" id="KW-0812">Transmembrane</keyword>
<proteinExistence type="predicted"/>
<dbReference type="EMBL" id="MG428990">
    <property type="protein sequence ID" value="AUG87904.1"/>
    <property type="molecule type" value="Genomic_DNA"/>
</dbReference>
<keyword evidence="3" id="KW-1185">Reference proteome</keyword>
<sequence length="98" mass="11447">MFVFTAIGMIFVGCIALIAIYLIYSNYIHPLFQAISLTRWQIACVKPTRKVTFKDFWACICHYYEVGGWVGTRTWNDLGEWRGIGRWEVYKSDKDEAP</sequence>
<name>A0A2H5BNK2_9CAUD</name>
<keyword evidence="1" id="KW-1133">Transmembrane helix</keyword>
<evidence type="ECO:0000313" key="3">
    <source>
        <dbReference type="Proteomes" id="UP000241701"/>
    </source>
</evidence>
<dbReference type="Proteomes" id="UP000241701">
    <property type="component" value="Segment"/>
</dbReference>
<evidence type="ECO:0000313" key="2">
    <source>
        <dbReference type="EMBL" id="AUG87904.1"/>
    </source>
</evidence>
<protein>
    <submittedName>
        <fullName evidence="2">Uncharacterized protein</fullName>
    </submittedName>
</protein>
<evidence type="ECO:0000256" key="1">
    <source>
        <dbReference type="SAM" id="Phobius"/>
    </source>
</evidence>
<gene>
    <name evidence="2" type="ORF">CPT_Menlow_203</name>
</gene>
<organism evidence="2 3">
    <name type="scientific">Klebsiella phage Menlow</name>
    <dbReference type="NCBI Taxonomy" id="2054273"/>
    <lineage>
        <taxon>Viruses</taxon>
        <taxon>Duplodnaviria</taxon>
        <taxon>Heunggongvirae</taxon>
        <taxon>Uroviricota</taxon>
        <taxon>Caudoviricetes</taxon>
        <taxon>Pantevenvirales</taxon>
        <taxon>Ackermannviridae</taxon>
        <taxon>Taipeivirus</taxon>
        <taxon>Taipeivirus menlow</taxon>
    </lineage>
</organism>
<keyword evidence="1" id="KW-0472">Membrane</keyword>